<accession>A0ABP1D5V2</accession>
<keyword evidence="4 6" id="KW-0460">Magnesium</keyword>
<dbReference type="InterPro" id="IPR008949">
    <property type="entry name" value="Isoprenoid_synthase_dom_sf"/>
</dbReference>
<reference evidence="8" key="1">
    <citation type="submission" date="2024-04" db="EMBL/GenBank/DDBJ databases">
        <authorList>
            <person name="Shaw F."/>
            <person name="Minotto A."/>
        </authorList>
    </citation>
    <scope>NUCLEOTIDE SEQUENCE [LARGE SCALE GENOMIC DNA]</scope>
</reference>
<gene>
    <name evidence="7" type="ORF">GFSPODELE1_LOCUS4096</name>
</gene>
<evidence type="ECO:0000256" key="4">
    <source>
        <dbReference type="ARBA" id="ARBA00022842"/>
    </source>
</evidence>
<dbReference type="SUPFAM" id="SSF48576">
    <property type="entry name" value="Terpenoid synthases"/>
    <property type="match status" value="1"/>
</dbReference>
<dbReference type="Pfam" id="PF19086">
    <property type="entry name" value="Terpene_syn_C_2"/>
    <property type="match status" value="1"/>
</dbReference>
<evidence type="ECO:0000256" key="1">
    <source>
        <dbReference type="ARBA" id="ARBA00001946"/>
    </source>
</evidence>
<evidence type="ECO:0000256" key="3">
    <source>
        <dbReference type="ARBA" id="ARBA00022723"/>
    </source>
</evidence>
<evidence type="ECO:0000256" key="5">
    <source>
        <dbReference type="ARBA" id="ARBA00023239"/>
    </source>
</evidence>
<proteinExistence type="inferred from homology"/>
<name>A0ABP1D5V2_9APHY</name>
<comment type="similarity">
    <text evidence="2 6">Belongs to the terpene synthase family.</text>
</comment>
<protein>
    <recommendedName>
        <fullName evidence="6">Terpene synthase</fullName>
        <ecNumber evidence="6">4.2.3.-</ecNumber>
    </recommendedName>
</protein>
<evidence type="ECO:0000256" key="2">
    <source>
        <dbReference type="ARBA" id="ARBA00006333"/>
    </source>
</evidence>
<dbReference type="Proteomes" id="UP001497453">
    <property type="component" value="Chromosome 2"/>
</dbReference>
<comment type="cofactor">
    <cofactor evidence="1 6">
        <name>Mg(2+)</name>
        <dbReference type="ChEBI" id="CHEBI:18420"/>
    </cofactor>
</comment>
<keyword evidence="3 6" id="KW-0479">Metal-binding</keyword>
<dbReference type="InterPro" id="IPR034686">
    <property type="entry name" value="Terpene_cyclase-like_2"/>
</dbReference>
<evidence type="ECO:0000313" key="7">
    <source>
        <dbReference type="EMBL" id="CAL1702544.1"/>
    </source>
</evidence>
<evidence type="ECO:0000256" key="6">
    <source>
        <dbReference type="RuleBase" id="RU366034"/>
    </source>
</evidence>
<dbReference type="EMBL" id="OZ037945">
    <property type="protein sequence ID" value="CAL1702544.1"/>
    <property type="molecule type" value="Genomic_DNA"/>
</dbReference>
<keyword evidence="5 6" id="KW-0456">Lyase</keyword>
<dbReference type="PANTHER" id="PTHR35201">
    <property type="entry name" value="TERPENE SYNTHASE"/>
    <property type="match status" value="1"/>
</dbReference>
<keyword evidence="8" id="KW-1185">Reference proteome</keyword>
<evidence type="ECO:0000313" key="8">
    <source>
        <dbReference type="Proteomes" id="UP001497453"/>
    </source>
</evidence>
<dbReference type="EC" id="4.2.3.-" evidence="6"/>
<sequence>MGATRFHIPDLVGLCGPTFELHVNKNCHKVAQTSQTWAATAGFLTGDEIHTLDGLQLPLLASLCFPSSDINQLEMVTKIMILFLHWSKAFDPASAGAFERLWGQLLRETPSKWQKRFSAHLQEFRQARTSTQSCTDCEHYKTFSRSHTGIMMTFDFVEYTAGLRIPMEVHASLELRSIEQCAHDIIASAKDIASYNREQSTSTPHNLVAVIMKEKACTLECAIDTAEDMLKKSIESYLVVEKKLPSWTPEIDEDLHRYLQGLRDCIIGAIHWLYETDRYFGDKGEDVRKFGWVFLLAKRT</sequence>
<organism evidence="7 8">
    <name type="scientific">Somion occarium</name>
    <dbReference type="NCBI Taxonomy" id="3059160"/>
    <lineage>
        <taxon>Eukaryota</taxon>
        <taxon>Fungi</taxon>
        <taxon>Dikarya</taxon>
        <taxon>Basidiomycota</taxon>
        <taxon>Agaricomycotina</taxon>
        <taxon>Agaricomycetes</taxon>
        <taxon>Polyporales</taxon>
        <taxon>Cerrenaceae</taxon>
        <taxon>Somion</taxon>
    </lineage>
</organism>
<dbReference type="PANTHER" id="PTHR35201:SF4">
    <property type="entry name" value="BETA-PINACENE SYNTHASE-RELATED"/>
    <property type="match status" value="1"/>
</dbReference>
<dbReference type="Gene3D" id="1.10.600.10">
    <property type="entry name" value="Farnesyl Diphosphate Synthase"/>
    <property type="match status" value="2"/>
</dbReference>